<protein>
    <submittedName>
        <fullName evidence="2">Uncharacterized protein</fullName>
    </submittedName>
</protein>
<feature type="compositionally biased region" description="Basic and acidic residues" evidence="1">
    <location>
        <begin position="13"/>
        <end position="38"/>
    </location>
</feature>
<dbReference type="RefSeq" id="WP_170227620.1">
    <property type="nucleotide sequence ID" value="NZ_BKAI01000020.1"/>
</dbReference>
<evidence type="ECO:0000256" key="1">
    <source>
        <dbReference type="SAM" id="MobiDB-lite"/>
    </source>
</evidence>
<dbReference type="EMBL" id="FNEZ01000003">
    <property type="protein sequence ID" value="SDJ98121.1"/>
    <property type="molecule type" value="Genomic_DNA"/>
</dbReference>
<sequence length="46" mass="5263">MEKIQAIKPGPKPKTEGGSDDKRRRVNPETRPKHPDLKPHKHIAKD</sequence>
<accession>A0A1G8Y5U5</accession>
<keyword evidence="3" id="KW-1185">Reference proteome</keyword>
<dbReference type="Proteomes" id="UP000199580">
    <property type="component" value="Unassembled WGS sequence"/>
</dbReference>
<feature type="region of interest" description="Disordered" evidence="1">
    <location>
        <begin position="1"/>
        <end position="46"/>
    </location>
</feature>
<gene>
    <name evidence="2" type="ORF">SAMN04487935_2200</name>
</gene>
<proteinExistence type="predicted"/>
<evidence type="ECO:0000313" key="2">
    <source>
        <dbReference type="EMBL" id="SDJ98121.1"/>
    </source>
</evidence>
<dbReference type="AlphaFoldDB" id="A0A1G8Y5U5"/>
<reference evidence="2 3" key="1">
    <citation type="submission" date="2016-10" db="EMBL/GenBank/DDBJ databases">
        <authorList>
            <person name="de Groot N.N."/>
        </authorList>
    </citation>
    <scope>NUCLEOTIDE SEQUENCE [LARGE SCALE GENOMIC DNA]</scope>
    <source>
        <strain evidence="2 3">CGMCC 1.10076</strain>
    </source>
</reference>
<name>A0A1G8Y5U5_9FLAO</name>
<organism evidence="2 3">
    <name type="scientific">Flavobacterium noncentrifugens</name>
    <dbReference type="NCBI Taxonomy" id="1128970"/>
    <lineage>
        <taxon>Bacteria</taxon>
        <taxon>Pseudomonadati</taxon>
        <taxon>Bacteroidota</taxon>
        <taxon>Flavobacteriia</taxon>
        <taxon>Flavobacteriales</taxon>
        <taxon>Flavobacteriaceae</taxon>
        <taxon>Flavobacterium</taxon>
    </lineage>
</organism>
<evidence type="ECO:0000313" key="3">
    <source>
        <dbReference type="Proteomes" id="UP000199580"/>
    </source>
</evidence>